<reference evidence="6" key="2">
    <citation type="submission" date="2021-04" db="EMBL/GenBank/DDBJ databases">
        <authorList>
            <person name="Gilroy R."/>
        </authorList>
    </citation>
    <scope>NUCLEOTIDE SEQUENCE</scope>
    <source>
        <strain evidence="6">ChiSjej1B19-8411</strain>
    </source>
</reference>
<dbReference type="GO" id="GO:0005737">
    <property type="term" value="C:cytoplasm"/>
    <property type="evidence" value="ECO:0007669"/>
    <property type="project" value="UniProtKB-SubCell"/>
</dbReference>
<accession>A0A9D1WI58</accession>
<evidence type="ECO:0000256" key="5">
    <source>
        <dbReference type="ARBA" id="ARBA00023080"/>
    </source>
</evidence>
<dbReference type="PIRSF" id="PIRSF006305">
    <property type="entry name" value="Maf"/>
    <property type="match status" value="1"/>
</dbReference>
<feature type="non-terminal residue" evidence="6">
    <location>
        <position position="185"/>
    </location>
</feature>
<evidence type="ECO:0000256" key="4">
    <source>
        <dbReference type="ARBA" id="ARBA00022801"/>
    </source>
</evidence>
<reference evidence="6" key="1">
    <citation type="journal article" date="2021" name="PeerJ">
        <title>Extensive microbial diversity within the chicken gut microbiome revealed by metagenomics and culture.</title>
        <authorList>
            <person name="Gilroy R."/>
            <person name="Ravi A."/>
            <person name="Getino M."/>
            <person name="Pursley I."/>
            <person name="Horton D.L."/>
            <person name="Alikhan N.F."/>
            <person name="Baker D."/>
            <person name="Gharbi K."/>
            <person name="Hall N."/>
            <person name="Watson M."/>
            <person name="Adriaenssens E.M."/>
            <person name="Foster-Nyarko E."/>
            <person name="Jarju S."/>
            <person name="Secka A."/>
            <person name="Antonio M."/>
            <person name="Oren A."/>
            <person name="Chaudhuri R.R."/>
            <person name="La Ragione R."/>
            <person name="Hildebrand F."/>
            <person name="Pallen M.J."/>
        </authorList>
    </citation>
    <scope>NUCLEOTIDE SEQUENCE</scope>
    <source>
        <strain evidence="6">ChiSjej1B19-8411</strain>
    </source>
</reference>
<keyword evidence="3" id="KW-0963">Cytoplasm</keyword>
<dbReference type="PANTHER" id="PTHR43213">
    <property type="entry name" value="BIFUNCTIONAL DTTP/UTP PYROPHOSPHATASE/METHYLTRANSFERASE PROTEIN-RELATED"/>
    <property type="match status" value="1"/>
</dbReference>
<keyword evidence="4" id="KW-0378">Hydrolase</keyword>
<keyword evidence="5" id="KW-0546">Nucleotide metabolism</keyword>
<dbReference type="SUPFAM" id="SSF52972">
    <property type="entry name" value="ITPase-like"/>
    <property type="match status" value="1"/>
</dbReference>
<dbReference type="NCBIfam" id="TIGR00172">
    <property type="entry name" value="maf"/>
    <property type="match status" value="1"/>
</dbReference>
<dbReference type="PANTHER" id="PTHR43213:SF5">
    <property type="entry name" value="BIFUNCTIONAL DTTP_UTP PYROPHOSPHATASE_METHYLTRANSFERASE PROTEIN-RELATED"/>
    <property type="match status" value="1"/>
</dbReference>
<sequence>MKKIVLASASPRRRELLEKIGVTFTVVPTEGDEKTTKTRPEEVVEELAFQKASENRAIQEKDVMVIGSDTVVAVDGRILGKPGSREEAVHMLQMIQGRIHQVYTGVAVLINEREERRQLVFHEKAQVEVYPMTEEEIQNYVATGEPMDKAGAYGIQGSFAVYVKKIDGDYNTIVGFPVSRFYQEL</sequence>
<dbReference type="Proteomes" id="UP000886817">
    <property type="component" value="Unassembled WGS sequence"/>
</dbReference>
<protein>
    <submittedName>
        <fullName evidence="6">Septum formation protein Maf</fullName>
    </submittedName>
</protein>
<dbReference type="GO" id="GO:0009117">
    <property type="term" value="P:nucleotide metabolic process"/>
    <property type="evidence" value="ECO:0007669"/>
    <property type="project" value="UniProtKB-KW"/>
</dbReference>
<dbReference type="CDD" id="cd00555">
    <property type="entry name" value="Maf"/>
    <property type="match status" value="1"/>
</dbReference>
<dbReference type="GO" id="GO:0047429">
    <property type="term" value="F:nucleoside triphosphate diphosphatase activity"/>
    <property type="evidence" value="ECO:0007669"/>
    <property type="project" value="InterPro"/>
</dbReference>
<evidence type="ECO:0000313" key="7">
    <source>
        <dbReference type="Proteomes" id="UP000886817"/>
    </source>
</evidence>
<gene>
    <name evidence="6" type="primary">maf</name>
    <name evidence="6" type="ORF">IAA45_06435</name>
</gene>
<name>A0A9D1WI58_9FIRM</name>
<dbReference type="InterPro" id="IPR029001">
    <property type="entry name" value="ITPase-like_fam"/>
</dbReference>
<comment type="caution">
    <text evidence="6">The sequence shown here is derived from an EMBL/GenBank/DDBJ whole genome shotgun (WGS) entry which is preliminary data.</text>
</comment>
<evidence type="ECO:0000256" key="3">
    <source>
        <dbReference type="ARBA" id="ARBA00022490"/>
    </source>
</evidence>
<evidence type="ECO:0000256" key="2">
    <source>
        <dbReference type="ARBA" id="ARBA00004496"/>
    </source>
</evidence>
<dbReference type="FunFam" id="3.90.950.10:FF:000005">
    <property type="entry name" value="7-methyl-GTP pyrophosphatase"/>
    <property type="match status" value="1"/>
</dbReference>
<dbReference type="Gene3D" id="3.90.950.10">
    <property type="match status" value="1"/>
</dbReference>
<organism evidence="6 7">
    <name type="scientific">Candidatus Blautia gallistercoris</name>
    <dbReference type="NCBI Taxonomy" id="2838490"/>
    <lineage>
        <taxon>Bacteria</taxon>
        <taxon>Bacillati</taxon>
        <taxon>Bacillota</taxon>
        <taxon>Clostridia</taxon>
        <taxon>Lachnospirales</taxon>
        <taxon>Lachnospiraceae</taxon>
        <taxon>Blautia</taxon>
    </lineage>
</organism>
<dbReference type="InterPro" id="IPR003697">
    <property type="entry name" value="Maf-like"/>
</dbReference>
<dbReference type="Pfam" id="PF02545">
    <property type="entry name" value="Maf"/>
    <property type="match status" value="1"/>
</dbReference>
<proteinExistence type="inferred from homology"/>
<dbReference type="HAMAP" id="MF_00528">
    <property type="entry name" value="Maf"/>
    <property type="match status" value="1"/>
</dbReference>
<evidence type="ECO:0000313" key="6">
    <source>
        <dbReference type="EMBL" id="HIX59338.1"/>
    </source>
</evidence>
<dbReference type="AlphaFoldDB" id="A0A9D1WI58"/>
<comment type="cofactor">
    <cofactor evidence="1">
        <name>a divalent metal cation</name>
        <dbReference type="ChEBI" id="CHEBI:60240"/>
    </cofactor>
</comment>
<dbReference type="EMBL" id="DXEX01000140">
    <property type="protein sequence ID" value="HIX59338.1"/>
    <property type="molecule type" value="Genomic_DNA"/>
</dbReference>
<comment type="subcellular location">
    <subcellularLocation>
        <location evidence="2">Cytoplasm</location>
    </subcellularLocation>
</comment>
<evidence type="ECO:0000256" key="1">
    <source>
        <dbReference type="ARBA" id="ARBA00001968"/>
    </source>
</evidence>